<reference evidence="2" key="1">
    <citation type="submission" date="2020-10" db="EMBL/GenBank/DDBJ databases">
        <authorList>
            <person name="Han B."/>
            <person name="Lu T."/>
            <person name="Zhao Q."/>
            <person name="Huang X."/>
            <person name="Zhao Y."/>
        </authorList>
    </citation>
    <scope>NUCLEOTIDE SEQUENCE</scope>
</reference>
<feature type="compositionally biased region" description="Low complexity" evidence="1">
    <location>
        <begin position="83"/>
        <end position="103"/>
    </location>
</feature>
<dbReference type="EMBL" id="CAJGYO010000004">
    <property type="protein sequence ID" value="CAD6226463.1"/>
    <property type="molecule type" value="Genomic_DNA"/>
</dbReference>
<feature type="region of interest" description="Disordered" evidence="1">
    <location>
        <begin position="83"/>
        <end position="143"/>
    </location>
</feature>
<dbReference type="AlphaFoldDB" id="A0A811NR15"/>
<evidence type="ECO:0000313" key="3">
    <source>
        <dbReference type="Proteomes" id="UP000604825"/>
    </source>
</evidence>
<accession>A0A811NR15</accession>
<keyword evidence="3" id="KW-1185">Reference proteome</keyword>
<evidence type="ECO:0000313" key="2">
    <source>
        <dbReference type="EMBL" id="CAD6226463.1"/>
    </source>
</evidence>
<proteinExistence type="predicted"/>
<sequence>MGSQALDPPDPGKDKFHRPVSCLGAAQVPPPLVRRKGAVTGLARKRCRSGPGGTREPPARCGLAGLEPAAGAAGTEAAVEGRLGAAQRPAVGARGRAQAAGTGNRRHRPRAPATESSQPWAWRLRRLPAASAGAGSGAIDHRP</sequence>
<feature type="region of interest" description="Disordered" evidence="1">
    <location>
        <begin position="1"/>
        <end position="59"/>
    </location>
</feature>
<comment type="caution">
    <text evidence="2">The sequence shown here is derived from an EMBL/GenBank/DDBJ whole genome shotgun (WGS) entry which is preliminary data.</text>
</comment>
<protein>
    <submittedName>
        <fullName evidence="2">Uncharacterized protein</fullName>
    </submittedName>
</protein>
<gene>
    <name evidence="2" type="ORF">NCGR_LOCUS18271</name>
</gene>
<dbReference type="Proteomes" id="UP000604825">
    <property type="component" value="Unassembled WGS sequence"/>
</dbReference>
<feature type="compositionally biased region" description="Basic residues" evidence="1">
    <location>
        <begin position="33"/>
        <end position="48"/>
    </location>
</feature>
<name>A0A811NR15_9POAL</name>
<organism evidence="2 3">
    <name type="scientific">Miscanthus lutarioriparius</name>
    <dbReference type="NCBI Taxonomy" id="422564"/>
    <lineage>
        <taxon>Eukaryota</taxon>
        <taxon>Viridiplantae</taxon>
        <taxon>Streptophyta</taxon>
        <taxon>Embryophyta</taxon>
        <taxon>Tracheophyta</taxon>
        <taxon>Spermatophyta</taxon>
        <taxon>Magnoliopsida</taxon>
        <taxon>Liliopsida</taxon>
        <taxon>Poales</taxon>
        <taxon>Poaceae</taxon>
        <taxon>PACMAD clade</taxon>
        <taxon>Panicoideae</taxon>
        <taxon>Andropogonodae</taxon>
        <taxon>Andropogoneae</taxon>
        <taxon>Saccharinae</taxon>
        <taxon>Miscanthus</taxon>
    </lineage>
</organism>
<evidence type="ECO:0000256" key="1">
    <source>
        <dbReference type="SAM" id="MobiDB-lite"/>
    </source>
</evidence>